<dbReference type="InterPro" id="IPR024520">
    <property type="entry name" value="DUF3558"/>
</dbReference>
<feature type="signal peptide" evidence="2">
    <location>
        <begin position="1"/>
        <end position="19"/>
    </location>
</feature>
<dbReference type="EMBL" id="JAYFSI010000004">
    <property type="protein sequence ID" value="MEA5361918.1"/>
    <property type="molecule type" value="Genomic_DNA"/>
</dbReference>
<feature type="compositionally biased region" description="Low complexity" evidence="1">
    <location>
        <begin position="25"/>
        <end position="43"/>
    </location>
</feature>
<keyword evidence="2" id="KW-0732">Signal</keyword>
<comment type="caution">
    <text evidence="3">The sequence shown here is derived from an EMBL/GenBank/DDBJ whole genome shotgun (WGS) entry which is preliminary data.</text>
</comment>
<sequence>MRRIIFPVCIGFVALTACSPETSGVASPANTPSSPSVSNTSPEVPGPGVPKVGSPIDTDQFASAPCTAMTESQVTELFGRSVTPKPDLQGPAGPTCTWDPADGSGASVNLIFSKVDRLGLTSVYQAKGSTYKFFEVLEPVGDYPAVAYGTADHRADGVCSIAVGTSDHNTLDIAVTQSREKIGNSDPCAVAQTVGSKVLATVKGGN</sequence>
<dbReference type="PROSITE" id="PS51257">
    <property type="entry name" value="PROKAR_LIPOPROTEIN"/>
    <property type="match status" value="1"/>
</dbReference>
<dbReference type="Pfam" id="PF12079">
    <property type="entry name" value="DUF3558"/>
    <property type="match status" value="1"/>
</dbReference>
<evidence type="ECO:0000256" key="1">
    <source>
        <dbReference type="SAM" id="MobiDB-lite"/>
    </source>
</evidence>
<gene>
    <name evidence="3" type="ORF">VA596_20440</name>
</gene>
<evidence type="ECO:0000256" key="2">
    <source>
        <dbReference type="SAM" id="SignalP"/>
    </source>
</evidence>
<dbReference type="RefSeq" id="WP_323329416.1">
    <property type="nucleotide sequence ID" value="NZ_JAYFSI010000004.1"/>
</dbReference>
<dbReference type="Proteomes" id="UP001304298">
    <property type="component" value="Unassembled WGS sequence"/>
</dbReference>
<evidence type="ECO:0000313" key="4">
    <source>
        <dbReference type="Proteomes" id="UP001304298"/>
    </source>
</evidence>
<feature type="region of interest" description="Disordered" evidence="1">
    <location>
        <begin position="23"/>
        <end position="56"/>
    </location>
</feature>
<reference evidence="3 4" key="1">
    <citation type="submission" date="2023-12" db="EMBL/GenBank/DDBJ databases">
        <title>Amycolatopsis sp. V23-08.</title>
        <authorList>
            <person name="Somphong A."/>
        </authorList>
    </citation>
    <scope>NUCLEOTIDE SEQUENCE [LARGE SCALE GENOMIC DNA]</scope>
    <source>
        <strain evidence="3 4">V23-08</strain>
    </source>
</reference>
<organism evidence="3 4">
    <name type="scientific">Amycolatopsis heterodermiae</name>
    <dbReference type="NCBI Taxonomy" id="3110235"/>
    <lineage>
        <taxon>Bacteria</taxon>
        <taxon>Bacillati</taxon>
        <taxon>Actinomycetota</taxon>
        <taxon>Actinomycetes</taxon>
        <taxon>Pseudonocardiales</taxon>
        <taxon>Pseudonocardiaceae</taxon>
        <taxon>Amycolatopsis</taxon>
    </lineage>
</organism>
<proteinExistence type="predicted"/>
<protein>
    <submittedName>
        <fullName evidence="3">DUF3558 domain-containing protein</fullName>
    </submittedName>
</protein>
<evidence type="ECO:0000313" key="3">
    <source>
        <dbReference type="EMBL" id="MEA5361918.1"/>
    </source>
</evidence>
<feature type="chain" id="PRO_5047455848" evidence="2">
    <location>
        <begin position="20"/>
        <end position="206"/>
    </location>
</feature>
<name>A0ABU5R6R4_9PSEU</name>
<accession>A0ABU5R6R4</accession>
<keyword evidence="4" id="KW-1185">Reference proteome</keyword>